<organism evidence="5 6">
    <name type="scientific">Rhododendron griersonianum</name>
    <dbReference type="NCBI Taxonomy" id="479676"/>
    <lineage>
        <taxon>Eukaryota</taxon>
        <taxon>Viridiplantae</taxon>
        <taxon>Streptophyta</taxon>
        <taxon>Embryophyta</taxon>
        <taxon>Tracheophyta</taxon>
        <taxon>Spermatophyta</taxon>
        <taxon>Magnoliopsida</taxon>
        <taxon>eudicotyledons</taxon>
        <taxon>Gunneridae</taxon>
        <taxon>Pentapetalae</taxon>
        <taxon>asterids</taxon>
        <taxon>Ericales</taxon>
        <taxon>Ericaceae</taxon>
        <taxon>Ericoideae</taxon>
        <taxon>Rhodoreae</taxon>
        <taxon>Rhododendron</taxon>
    </lineage>
</organism>
<dbReference type="InterPro" id="IPR014855">
    <property type="entry name" value="NOZZLE"/>
</dbReference>
<reference evidence="5 6" key="1">
    <citation type="submission" date="2020-08" db="EMBL/GenBank/DDBJ databases">
        <title>Plant Genome Project.</title>
        <authorList>
            <person name="Zhang R.-G."/>
        </authorList>
    </citation>
    <scope>NUCLEOTIDE SEQUENCE [LARGE SCALE GENOMIC DNA]</scope>
    <source>
        <strain evidence="5">WSP0</strain>
        <tissue evidence="5">Leaf</tissue>
    </source>
</reference>
<dbReference type="EMBL" id="JACTNZ010000006">
    <property type="protein sequence ID" value="KAG5546336.1"/>
    <property type="molecule type" value="Genomic_DNA"/>
</dbReference>
<evidence type="ECO:0000313" key="6">
    <source>
        <dbReference type="Proteomes" id="UP000823749"/>
    </source>
</evidence>
<dbReference type="AlphaFoldDB" id="A0AAV6K1L8"/>
<dbReference type="Pfam" id="PF08744">
    <property type="entry name" value="NOZZLE"/>
    <property type="match status" value="1"/>
</dbReference>
<keyword evidence="6" id="KW-1185">Reference proteome</keyword>
<gene>
    <name evidence="5" type="ORF">RHGRI_018495</name>
</gene>
<evidence type="ECO:0000313" key="5">
    <source>
        <dbReference type="EMBL" id="KAG5546336.1"/>
    </source>
</evidence>
<dbReference type="InterPro" id="IPR040356">
    <property type="entry name" value="SPEAR"/>
</dbReference>
<evidence type="ECO:0000256" key="1">
    <source>
        <dbReference type="ARBA" id="ARBA00022491"/>
    </source>
</evidence>
<evidence type="ECO:0000256" key="2">
    <source>
        <dbReference type="ARBA" id="ARBA00023015"/>
    </source>
</evidence>
<comment type="caution">
    <text evidence="5">The sequence shown here is derived from an EMBL/GenBank/DDBJ whole genome shotgun (WGS) entry which is preliminary data.</text>
</comment>
<dbReference type="Proteomes" id="UP000823749">
    <property type="component" value="Chromosome 6"/>
</dbReference>
<keyword evidence="3" id="KW-0804">Transcription</keyword>
<feature type="region of interest" description="Disordered" evidence="4">
    <location>
        <begin position="1"/>
        <end position="50"/>
    </location>
</feature>
<dbReference type="GO" id="GO:0003700">
    <property type="term" value="F:DNA-binding transcription factor activity"/>
    <property type="evidence" value="ECO:0007669"/>
    <property type="project" value="InterPro"/>
</dbReference>
<sequence>MATSVSVCPDDAVGGLDDEYSRPENGKQSGRRKPKSNEKKKQPQRGMGVAQLERLRLQERWKKISTHHNPLLLQPHNIKPHTNNHNFVPASFPDPTSFVSSYGNGVDVNRGFLLPKLGNGGFSGQVGPGQLEAEPYGFGYSNSGFRAGNVARETSNELSSMPNVNCYNGQCDLCHKKKRIVDGENLGCNGMRDKYAGCRFLGFNLGNKEKLDQETEVLAVHRKVSSGGGHGSVLMEYEFFPAGKSGCRGATSTCSKAVEFGLLPPEEEDSVAVRAVDGDHDDDQGGSFVATRNDSTARFGASNSVDLSLKLSY</sequence>
<protein>
    <submittedName>
        <fullName evidence="5">Uncharacterized protein</fullName>
    </submittedName>
</protein>
<keyword evidence="1" id="KW-0678">Repressor</keyword>
<evidence type="ECO:0000256" key="4">
    <source>
        <dbReference type="SAM" id="MobiDB-lite"/>
    </source>
</evidence>
<keyword evidence="2" id="KW-0805">Transcription regulation</keyword>
<accession>A0AAV6K1L8</accession>
<proteinExistence type="predicted"/>
<dbReference type="PANTHER" id="PTHR33388">
    <property type="entry name" value="OS01G0212500 PROTEIN"/>
    <property type="match status" value="1"/>
</dbReference>
<evidence type="ECO:0000256" key="3">
    <source>
        <dbReference type="ARBA" id="ARBA00023163"/>
    </source>
</evidence>
<dbReference type="PANTHER" id="PTHR33388:SF2">
    <property type="entry name" value="PROTEIN SPOROCYTELESS"/>
    <property type="match status" value="1"/>
</dbReference>
<name>A0AAV6K1L8_9ERIC</name>